<gene>
    <name evidence="13" type="primary">HDDC2</name>
    <name evidence="13" type="ORF">EC973_003444</name>
</gene>
<evidence type="ECO:0000256" key="4">
    <source>
        <dbReference type="ARBA" id="ARBA00001946"/>
    </source>
</evidence>
<evidence type="ECO:0000313" key="14">
    <source>
        <dbReference type="Proteomes" id="UP000605846"/>
    </source>
</evidence>
<evidence type="ECO:0000259" key="12">
    <source>
        <dbReference type="PROSITE" id="PS51831"/>
    </source>
</evidence>
<dbReference type="FunFam" id="1.10.3210.10:FF:000011">
    <property type="entry name" value="HD domain-containing protein 2"/>
    <property type="match status" value="1"/>
</dbReference>
<dbReference type="Pfam" id="PF13023">
    <property type="entry name" value="HD_3"/>
    <property type="match status" value="1"/>
</dbReference>
<evidence type="ECO:0000256" key="1">
    <source>
        <dbReference type="ARBA" id="ARBA00001638"/>
    </source>
</evidence>
<evidence type="ECO:0000256" key="11">
    <source>
        <dbReference type="ARBA" id="ARBA00022842"/>
    </source>
</evidence>
<keyword evidence="9" id="KW-0479">Metal-binding</keyword>
<comment type="caution">
    <text evidence="13">The sequence shown here is derived from an EMBL/GenBank/DDBJ whole genome shotgun (WGS) entry which is preliminary data.</text>
</comment>
<comment type="similarity">
    <text evidence="6">Belongs to the HDDC2 family.</text>
</comment>
<dbReference type="EMBL" id="JABAYA010000201">
    <property type="protein sequence ID" value="KAF7722320.1"/>
    <property type="molecule type" value="Genomic_DNA"/>
</dbReference>
<evidence type="ECO:0000313" key="13">
    <source>
        <dbReference type="EMBL" id="KAF7722320.1"/>
    </source>
</evidence>
<comment type="function">
    <text evidence="5">Catalyzes the dephosphorylation of the nucleoside 5'-monophosphates deoxyadenosine monophosphate (dAMP), deoxycytidine monophosphate (dCMP), deoxyguanosine monophosphate (dGMP) and deoxythymidine monophosphate (dTMP).</text>
</comment>
<dbReference type="PANTHER" id="PTHR11845">
    <property type="entry name" value="5'-DEOXYNUCLEOTIDASE HDDC2"/>
    <property type="match status" value="1"/>
</dbReference>
<dbReference type="InterPro" id="IPR039356">
    <property type="entry name" value="YfbR/HDDC2"/>
</dbReference>
<dbReference type="Gene3D" id="1.10.3210.10">
    <property type="entry name" value="Hypothetical protein af1432"/>
    <property type="match status" value="1"/>
</dbReference>
<evidence type="ECO:0000256" key="10">
    <source>
        <dbReference type="ARBA" id="ARBA00022801"/>
    </source>
</evidence>
<dbReference type="InterPro" id="IPR006674">
    <property type="entry name" value="HD_domain"/>
</dbReference>
<keyword evidence="10" id="KW-0378">Hydrolase</keyword>
<comment type="catalytic activity">
    <reaction evidence="1">
        <text>a 2'-deoxyribonucleoside 5'-phosphate + H2O = a 2'-deoxyribonucleoside + phosphate</text>
        <dbReference type="Rhea" id="RHEA:36167"/>
        <dbReference type="ChEBI" id="CHEBI:15377"/>
        <dbReference type="ChEBI" id="CHEBI:18274"/>
        <dbReference type="ChEBI" id="CHEBI:43474"/>
        <dbReference type="ChEBI" id="CHEBI:65317"/>
        <dbReference type="EC" id="3.1.3.89"/>
    </reaction>
</comment>
<sequence>MAQSNPTNVIRFLHTIESLKRTKRTGWVDNNVKQPESIADHMHRMGIMAMLVNDPNLQRDKCIKMAIVHDLAEAVVGDITPHAGVSKQDKYSMEKNAMDEFGKLLGDTEMVKEIQGLWQEYEDGKTPEALFVKDLDKFEMIVQALEYEKCKYFPD</sequence>
<comment type="cofactor">
    <cofactor evidence="4">
        <name>Mg(2+)</name>
        <dbReference type="ChEBI" id="CHEBI:18420"/>
    </cofactor>
</comment>
<comment type="subunit">
    <text evidence="7">Homodimer.</text>
</comment>
<feature type="domain" description="HD" evidence="12">
    <location>
        <begin position="38"/>
        <end position="141"/>
    </location>
</feature>
<comment type="cofactor">
    <cofactor evidence="3">
        <name>Co(2+)</name>
        <dbReference type="ChEBI" id="CHEBI:48828"/>
    </cofactor>
</comment>
<dbReference type="InterPro" id="IPR003607">
    <property type="entry name" value="HD/PDEase_dom"/>
</dbReference>
<evidence type="ECO:0000256" key="7">
    <source>
        <dbReference type="ARBA" id="ARBA00011738"/>
    </source>
</evidence>
<dbReference type="Proteomes" id="UP000605846">
    <property type="component" value="Unassembled WGS sequence"/>
</dbReference>
<keyword evidence="14" id="KW-1185">Reference proteome</keyword>
<dbReference type="GO" id="GO:0046872">
    <property type="term" value="F:metal ion binding"/>
    <property type="evidence" value="ECO:0007669"/>
    <property type="project" value="UniProtKB-KW"/>
</dbReference>
<evidence type="ECO:0000256" key="5">
    <source>
        <dbReference type="ARBA" id="ARBA00004074"/>
    </source>
</evidence>
<evidence type="ECO:0000256" key="2">
    <source>
        <dbReference type="ARBA" id="ARBA00001936"/>
    </source>
</evidence>
<dbReference type="OrthoDB" id="10254258at2759"/>
<evidence type="ECO:0000256" key="9">
    <source>
        <dbReference type="ARBA" id="ARBA00022723"/>
    </source>
</evidence>
<dbReference type="AlphaFoldDB" id="A0A8H7BH96"/>
<evidence type="ECO:0000256" key="6">
    <source>
        <dbReference type="ARBA" id="ARBA00009999"/>
    </source>
</evidence>
<dbReference type="GO" id="GO:0009159">
    <property type="term" value="P:deoxyribonucleoside monophosphate catabolic process"/>
    <property type="evidence" value="ECO:0007669"/>
    <property type="project" value="UniProtKB-ARBA"/>
</dbReference>
<organism evidence="13 14">
    <name type="scientific">Apophysomyces ossiformis</name>
    <dbReference type="NCBI Taxonomy" id="679940"/>
    <lineage>
        <taxon>Eukaryota</taxon>
        <taxon>Fungi</taxon>
        <taxon>Fungi incertae sedis</taxon>
        <taxon>Mucoromycota</taxon>
        <taxon>Mucoromycotina</taxon>
        <taxon>Mucoromycetes</taxon>
        <taxon>Mucorales</taxon>
        <taxon>Mucorineae</taxon>
        <taxon>Mucoraceae</taxon>
        <taxon>Apophysomyces</taxon>
    </lineage>
</organism>
<dbReference type="GO" id="GO:0005737">
    <property type="term" value="C:cytoplasm"/>
    <property type="evidence" value="ECO:0007669"/>
    <property type="project" value="TreeGrafter"/>
</dbReference>
<dbReference type="EC" id="3.1.3.89" evidence="8"/>
<dbReference type="SMART" id="SM00471">
    <property type="entry name" value="HDc"/>
    <property type="match status" value="1"/>
</dbReference>
<comment type="cofactor">
    <cofactor evidence="2">
        <name>Mn(2+)</name>
        <dbReference type="ChEBI" id="CHEBI:29035"/>
    </cofactor>
</comment>
<evidence type="ECO:0000256" key="3">
    <source>
        <dbReference type="ARBA" id="ARBA00001941"/>
    </source>
</evidence>
<proteinExistence type="inferred from homology"/>
<dbReference type="SUPFAM" id="SSF109604">
    <property type="entry name" value="HD-domain/PDEase-like"/>
    <property type="match status" value="1"/>
</dbReference>
<evidence type="ECO:0000256" key="8">
    <source>
        <dbReference type="ARBA" id="ARBA00012964"/>
    </source>
</evidence>
<dbReference type="PROSITE" id="PS51831">
    <property type="entry name" value="HD"/>
    <property type="match status" value="1"/>
</dbReference>
<reference evidence="13" key="1">
    <citation type="submission" date="2020-01" db="EMBL/GenBank/DDBJ databases">
        <title>Genome Sequencing of Three Apophysomyces-Like Fungal Strains Confirms a Novel Fungal Genus in the Mucoromycota with divergent Burkholderia-like Endosymbiotic Bacteria.</title>
        <authorList>
            <person name="Stajich J.E."/>
            <person name="Macias A.M."/>
            <person name="Carter-House D."/>
            <person name="Lovett B."/>
            <person name="Kasson L.R."/>
            <person name="Berry K."/>
            <person name="Grigoriev I."/>
            <person name="Chang Y."/>
            <person name="Spatafora J."/>
            <person name="Kasson M.T."/>
        </authorList>
    </citation>
    <scope>NUCLEOTIDE SEQUENCE</scope>
    <source>
        <strain evidence="13">NRRL A-21654</strain>
    </source>
</reference>
<name>A0A8H7BH96_9FUNG</name>
<dbReference type="GO" id="GO:0002953">
    <property type="term" value="F:5'-deoxynucleotidase activity"/>
    <property type="evidence" value="ECO:0007669"/>
    <property type="project" value="UniProtKB-EC"/>
</dbReference>
<protein>
    <recommendedName>
        <fullName evidence="8">5'-deoxynucleotidase</fullName>
        <ecNumber evidence="8">3.1.3.89</ecNumber>
    </recommendedName>
</protein>
<accession>A0A8H7BH96</accession>
<keyword evidence="11" id="KW-0460">Magnesium</keyword>
<dbReference type="PANTHER" id="PTHR11845:SF13">
    <property type="entry name" value="5'-DEOXYNUCLEOTIDASE HDDC2"/>
    <property type="match status" value="1"/>
</dbReference>